<evidence type="ECO:0000259" key="9">
    <source>
        <dbReference type="Pfam" id="PF13407"/>
    </source>
</evidence>
<dbReference type="InterPro" id="IPR013456">
    <property type="entry name" value="XylF"/>
</dbReference>
<dbReference type="Pfam" id="PF13407">
    <property type="entry name" value="Peripla_BP_4"/>
    <property type="match status" value="1"/>
</dbReference>
<proteinExistence type="predicted"/>
<evidence type="ECO:0000256" key="1">
    <source>
        <dbReference type="ARBA" id="ARBA00004418"/>
    </source>
</evidence>
<evidence type="ECO:0000256" key="4">
    <source>
        <dbReference type="ARBA" id="ARBA00022729"/>
    </source>
</evidence>
<dbReference type="Proteomes" id="UP000198892">
    <property type="component" value="Unassembled WGS sequence"/>
</dbReference>
<evidence type="ECO:0000256" key="8">
    <source>
        <dbReference type="SAM" id="SignalP"/>
    </source>
</evidence>
<feature type="signal peptide" evidence="8">
    <location>
        <begin position="1"/>
        <end position="20"/>
    </location>
</feature>
<dbReference type="GO" id="GO:0030288">
    <property type="term" value="C:outer membrane-bounded periplasmic space"/>
    <property type="evidence" value="ECO:0007669"/>
    <property type="project" value="TreeGrafter"/>
</dbReference>
<protein>
    <recommendedName>
        <fullName evidence="7">D-xylose-binding periplasmic protein</fullName>
    </recommendedName>
</protein>
<evidence type="ECO:0000313" key="11">
    <source>
        <dbReference type="Proteomes" id="UP000198892"/>
    </source>
</evidence>
<evidence type="ECO:0000256" key="7">
    <source>
        <dbReference type="ARBA" id="ARBA00071234"/>
    </source>
</evidence>
<evidence type="ECO:0000256" key="6">
    <source>
        <dbReference type="ARBA" id="ARBA00054884"/>
    </source>
</evidence>
<comment type="function">
    <text evidence="6">Involved in the high-affinity D-xylose membrane transport system. Binds with high affinity to xylose.</text>
</comment>
<name>A0A1I5L2G8_9BACI</name>
<organism evidence="10 11">
    <name type="scientific">Salibacterium halotolerans</name>
    <dbReference type="NCBI Taxonomy" id="1884432"/>
    <lineage>
        <taxon>Bacteria</taxon>
        <taxon>Bacillati</taxon>
        <taxon>Bacillota</taxon>
        <taxon>Bacilli</taxon>
        <taxon>Bacillales</taxon>
        <taxon>Bacillaceae</taxon>
    </lineage>
</organism>
<dbReference type="STRING" id="1884432.SAMN05518683_10177"/>
<dbReference type="Gene3D" id="3.40.50.2300">
    <property type="match status" value="2"/>
</dbReference>
<comment type="subcellular location">
    <subcellularLocation>
        <location evidence="1">Periplasm</location>
    </subcellularLocation>
</comment>
<keyword evidence="2" id="KW-0813">Transport</keyword>
<dbReference type="PANTHER" id="PTHR30036:SF1">
    <property type="entry name" value="D-XYLOSE-BINDING PERIPLASMIC PROTEIN"/>
    <property type="match status" value="1"/>
</dbReference>
<evidence type="ECO:0000256" key="2">
    <source>
        <dbReference type="ARBA" id="ARBA00022448"/>
    </source>
</evidence>
<feature type="chain" id="PRO_5038727509" description="D-xylose-binding periplasmic protein" evidence="8">
    <location>
        <begin position="21"/>
        <end position="357"/>
    </location>
</feature>
<dbReference type="EMBL" id="FOXD01000001">
    <property type="protein sequence ID" value="SFO91519.1"/>
    <property type="molecule type" value="Genomic_DNA"/>
</dbReference>
<evidence type="ECO:0000256" key="5">
    <source>
        <dbReference type="ARBA" id="ARBA00022764"/>
    </source>
</evidence>
<keyword evidence="4 8" id="KW-0732">Signal</keyword>
<dbReference type="InterPro" id="IPR028082">
    <property type="entry name" value="Peripla_BP_I"/>
</dbReference>
<dbReference type="PROSITE" id="PS51257">
    <property type="entry name" value="PROKAR_LIPOPROTEIN"/>
    <property type="match status" value="1"/>
</dbReference>
<dbReference type="GO" id="GO:0048029">
    <property type="term" value="F:monosaccharide binding"/>
    <property type="evidence" value="ECO:0007669"/>
    <property type="project" value="InterPro"/>
</dbReference>
<dbReference type="GO" id="GO:0015753">
    <property type="term" value="P:D-xylose transmembrane transport"/>
    <property type="evidence" value="ECO:0007669"/>
    <property type="project" value="InterPro"/>
</dbReference>
<evidence type="ECO:0000313" key="10">
    <source>
        <dbReference type="EMBL" id="SFO91519.1"/>
    </source>
</evidence>
<dbReference type="PANTHER" id="PTHR30036">
    <property type="entry name" value="D-XYLOSE-BINDING PERIPLASMIC PROTEIN"/>
    <property type="match status" value="1"/>
</dbReference>
<dbReference type="FunFam" id="3.40.50.2300:FF:000078">
    <property type="entry name" value="D-xylose ABC transporter substrate-binding protein"/>
    <property type="match status" value="1"/>
</dbReference>
<dbReference type="OrthoDB" id="9769193at2"/>
<dbReference type="NCBIfam" id="TIGR02634">
    <property type="entry name" value="xylF"/>
    <property type="match status" value="1"/>
</dbReference>
<keyword evidence="3" id="KW-0762">Sugar transport</keyword>
<evidence type="ECO:0000256" key="3">
    <source>
        <dbReference type="ARBA" id="ARBA00022597"/>
    </source>
</evidence>
<dbReference type="RefSeq" id="WP_093334666.1">
    <property type="nucleotide sequence ID" value="NZ_FOXD01000001.1"/>
</dbReference>
<dbReference type="CDD" id="cd19991">
    <property type="entry name" value="PBP1_ABC_xylose_binding"/>
    <property type="match status" value="1"/>
</dbReference>
<dbReference type="AlphaFoldDB" id="A0A1I5L2G8"/>
<dbReference type="InterPro" id="IPR050555">
    <property type="entry name" value="Bact_Solute-Bind_Prot2"/>
</dbReference>
<gene>
    <name evidence="10" type="ORF">SAMN05518683_10177</name>
</gene>
<feature type="domain" description="Periplasmic binding protein" evidence="9">
    <location>
        <begin position="40"/>
        <end position="299"/>
    </location>
</feature>
<accession>A0A1I5L2G8</accession>
<sequence length="357" mass="38611">MKIRLGVLFLFIICFLAACGQDVAQEGEGSSSEEDDSLTIGLSVADLTLERWQHDRDIFVKKAKELGADEVIVQSADGDEAEQNSQVETMLTQGVDVMVIIPDNSDSIGSAASMAEEQGVPVIAYDRMINNADIETYVSFDNERVGEMQAEYLLEEVPQGNYFLMGGAPTDSNAQVFRNGQMNVLQPEIDSGNIQVVGDQWVDDWSAANALSIMENALTANDNNIDAVVASNDSTAGGAIQALKAQGLAEETAVSGQDADLAAVQRIVEGTQTMTVYKPITNIATRAAEVAVKVANGEEYETDTQVNNGEYDIPSILLDPIAVNEDNMVETVIADGFHSFEEVYTNVPEEERPERPQ</sequence>
<reference evidence="11" key="1">
    <citation type="submission" date="2016-10" db="EMBL/GenBank/DDBJ databases">
        <authorList>
            <person name="Varghese N."/>
            <person name="Submissions S."/>
        </authorList>
    </citation>
    <scope>NUCLEOTIDE SEQUENCE [LARGE SCALE GENOMIC DNA]</scope>
    <source>
        <strain evidence="11">S7</strain>
    </source>
</reference>
<keyword evidence="11" id="KW-1185">Reference proteome</keyword>
<dbReference type="InterPro" id="IPR025997">
    <property type="entry name" value="SBP_2_dom"/>
</dbReference>
<keyword evidence="5" id="KW-0574">Periplasm</keyword>
<dbReference type="SUPFAM" id="SSF53822">
    <property type="entry name" value="Periplasmic binding protein-like I"/>
    <property type="match status" value="1"/>
</dbReference>